<evidence type="ECO:0000313" key="2">
    <source>
        <dbReference type="EMBL" id="UTZ32912.1"/>
    </source>
</evidence>
<name>A0ABY5IGW9_9VIBR</name>
<evidence type="ECO:0000256" key="1">
    <source>
        <dbReference type="SAM" id="MobiDB-lite"/>
    </source>
</evidence>
<protein>
    <submittedName>
        <fullName evidence="2">Uncharacterized protein</fullName>
    </submittedName>
</protein>
<feature type="region of interest" description="Disordered" evidence="1">
    <location>
        <begin position="1"/>
        <end position="21"/>
    </location>
</feature>
<dbReference type="InterPro" id="IPR032871">
    <property type="entry name" value="AHH_dom_containing"/>
</dbReference>
<gene>
    <name evidence="2" type="ORF">HB762_16195</name>
</gene>
<dbReference type="Pfam" id="PF14412">
    <property type="entry name" value="AHH"/>
    <property type="match status" value="1"/>
</dbReference>
<reference evidence="2" key="1">
    <citation type="submission" date="2020-03" db="EMBL/GenBank/DDBJ databases">
        <title>Five strains of Vibrio campbellii isolated from Mariana Trench.</title>
        <authorList>
            <person name="Liang J."/>
            <person name="Zhang X.-H."/>
        </authorList>
    </citation>
    <scope>NUCLEOTIDE SEQUENCE</scope>
    <source>
        <strain evidence="2">LJC013</strain>
    </source>
</reference>
<proteinExistence type="predicted"/>
<evidence type="ECO:0000313" key="3">
    <source>
        <dbReference type="Proteomes" id="UP001059912"/>
    </source>
</evidence>
<keyword evidence="3" id="KW-1185">Reference proteome</keyword>
<organism evidence="2 3">
    <name type="scientific">Vibrio campbellii</name>
    <dbReference type="NCBI Taxonomy" id="680"/>
    <lineage>
        <taxon>Bacteria</taxon>
        <taxon>Pseudomonadati</taxon>
        <taxon>Pseudomonadota</taxon>
        <taxon>Gammaproteobacteria</taxon>
        <taxon>Vibrionales</taxon>
        <taxon>Vibrionaceae</taxon>
        <taxon>Vibrio</taxon>
    </lineage>
</organism>
<dbReference type="Proteomes" id="UP001059912">
    <property type="component" value="Chromosome 2"/>
</dbReference>
<sequence>MSKKQSNIKTSKHTLIHGNGSKLAKAIAKNRWSGDLKKHPWYDAKHNTEKGGLQAHHIVTTESLDGRLWKLWREAYEYDINRANNGVMLPSSTIIACQVKTHVHRSNHNRGLDYDSVLDKYWRGKAKPEEIPDEECEKLYSEFRTYLKGVNKQISEIKKRAEKKYYCKKSNKEEFTEDLDDAAEDIVDKLNGFHWTLSRFGKDYAPSSKIGCGGGHIESEKKSREACPHRLNITGTRHTIRNKLGKIMEPRKLEAGS</sequence>
<dbReference type="EMBL" id="CP050471">
    <property type="protein sequence ID" value="UTZ32912.1"/>
    <property type="molecule type" value="Genomic_DNA"/>
</dbReference>
<dbReference type="RefSeq" id="WP_255903355.1">
    <property type="nucleotide sequence ID" value="NZ_CP050465.1"/>
</dbReference>
<accession>A0ABY5IGW9</accession>